<organism evidence="1 2">
    <name type="scientific">Rubritalea spongiae</name>
    <dbReference type="NCBI Taxonomy" id="430797"/>
    <lineage>
        <taxon>Bacteria</taxon>
        <taxon>Pseudomonadati</taxon>
        <taxon>Verrucomicrobiota</taxon>
        <taxon>Verrucomicrobiia</taxon>
        <taxon>Verrucomicrobiales</taxon>
        <taxon>Rubritaleaceae</taxon>
        <taxon>Rubritalea</taxon>
    </lineage>
</organism>
<dbReference type="RefSeq" id="WP_377095343.1">
    <property type="nucleotide sequence ID" value="NZ_JBHSJM010000001.1"/>
</dbReference>
<dbReference type="SUPFAM" id="SSF56784">
    <property type="entry name" value="HAD-like"/>
    <property type="match status" value="1"/>
</dbReference>
<name>A0ABW5E0P3_9BACT</name>
<protein>
    <submittedName>
        <fullName evidence="1">HAD family hydrolase</fullName>
        <ecNumber evidence="1">3.1.3.-</ecNumber>
    </submittedName>
</protein>
<dbReference type="Gene3D" id="3.40.50.1000">
    <property type="entry name" value="HAD superfamily/HAD-like"/>
    <property type="match status" value="2"/>
</dbReference>
<comment type="caution">
    <text evidence="1">The sequence shown here is derived from an EMBL/GenBank/DDBJ whole genome shotgun (WGS) entry which is preliminary data.</text>
</comment>
<dbReference type="InterPro" id="IPR036412">
    <property type="entry name" value="HAD-like_sf"/>
</dbReference>
<dbReference type="Pfam" id="PF08282">
    <property type="entry name" value="Hydrolase_3"/>
    <property type="match status" value="1"/>
</dbReference>
<sequence>MKALDYPAEVRGILSFDFDGTLYEHEKEVVLDPSFYRKIESLREDGWLWAINTGRSLLYMLEGFKEGRFPFAPDYLVAREREIYTPGDQFGRWHRVEDWHKRYARDTKLFFEEAGEFIELVKEHVTSATAAQWVEEEGDPAGIVASSEEETLEILQFVNEHRHMSNLIGVLHNSIYMRFTHNGYNKGTSLKELAKRSGVGVENVFAIGDGHNDIDKLHPDVAGMIACVGNSQQEVVDYVRGHGGYVAKAHGSLGSIEALTHFLG</sequence>
<dbReference type="EMBL" id="JBHUJC010000019">
    <property type="protein sequence ID" value="MFD2276122.1"/>
    <property type="molecule type" value="Genomic_DNA"/>
</dbReference>
<dbReference type="EC" id="3.1.3.-" evidence="1"/>
<dbReference type="InterPro" id="IPR006379">
    <property type="entry name" value="HAD-SF_hydro_IIB"/>
</dbReference>
<dbReference type="NCBIfam" id="TIGR01484">
    <property type="entry name" value="HAD-SF-IIB"/>
    <property type="match status" value="1"/>
</dbReference>
<accession>A0ABW5E0P3</accession>
<proteinExistence type="predicted"/>
<dbReference type="InterPro" id="IPR023214">
    <property type="entry name" value="HAD_sf"/>
</dbReference>
<keyword evidence="2" id="KW-1185">Reference proteome</keyword>
<gene>
    <name evidence="1" type="ORF">ACFSQZ_06560</name>
</gene>
<dbReference type="Proteomes" id="UP001597297">
    <property type="component" value="Unassembled WGS sequence"/>
</dbReference>
<dbReference type="PANTHER" id="PTHR10000:SF8">
    <property type="entry name" value="HAD SUPERFAMILY HYDROLASE-LIKE, TYPE 3"/>
    <property type="match status" value="1"/>
</dbReference>
<evidence type="ECO:0000313" key="1">
    <source>
        <dbReference type="EMBL" id="MFD2276122.1"/>
    </source>
</evidence>
<keyword evidence="1" id="KW-0378">Hydrolase</keyword>
<evidence type="ECO:0000313" key="2">
    <source>
        <dbReference type="Proteomes" id="UP001597297"/>
    </source>
</evidence>
<dbReference type="PANTHER" id="PTHR10000">
    <property type="entry name" value="PHOSPHOSERINE PHOSPHATASE"/>
    <property type="match status" value="1"/>
</dbReference>
<dbReference type="GO" id="GO:0016787">
    <property type="term" value="F:hydrolase activity"/>
    <property type="evidence" value="ECO:0007669"/>
    <property type="project" value="UniProtKB-KW"/>
</dbReference>
<reference evidence="2" key="1">
    <citation type="journal article" date="2019" name="Int. J. Syst. Evol. Microbiol.">
        <title>The Global Catalogue of Microorganisms (GCM) 10K type strain sequencing project: providing services to taxonomists for standard genome sequencing and annotation.</title>
        <authorList>
            <consortium name="The Broad Institute Genomics Platform"/>
            <consortium name="The Broad Institute Genome Sequencing Center for Infectious Disease"/>
            <person name="Wu L."/>
            <person name="Ma J."/>
        </authorList>
    </citation>
    <scope>NUCLEOTIDE SEQUENCE [LARGE SCALE GENOMIC DNA]</scope>
    <source>
        <strain evidence="2">JCM 16545</strain>
    </source>
</reference>